<comment type="caution">
    <text evidence="1">The sequence shown here is derived from an EMBL/GenBank/DDBJ whole genome shotgun (WGS) entry which is preliminary data.</text>
</comment>
<evidence type="ECO:0000313" key="1">
    <source>
        <dbReference type="EMBL" id="MEK8053493.1"/>
    </source>
</evidence>
<organism evidence="1 2">
    <name type="scientific">Pseudaquabacterium inlustre</name>
    <dbReference type="NCBI Taxonomy" id="2984192"/>
    <lineage>
        <taxon>Bacteria</taxon>
        <taxon>Pseudomonadati</taxon>
        <taxon>Pseudomonadota</taxon>
        <taxon>Betaproteobacteria</taxon>
        <taxon>Burkholderiales</taxon>
        <taxon>Sphaerotilaceae</taxon>
        <taxon>Pseudaquabacterium</taxon>
    </lineage>
</organism>
<dbReference type="EMBL" id="JBBUTH010000011">
    <property type="protein sequence ID" value="MEK8053493.1"/>
    <property type="molecule type" value="Genomic_DNA"/>
</dbReference>
<proteinExistence type="predicted"/>
<dbReference type="Proteomes" id="UP001365405">
    <property type="component" value="Unassembled WGS sequence"/>
</dbReference>
<accession>A0ABU9CPC9</accession>
<gene>
    <name evidence="1" type="ORF">AACH10_24770</name>
</gene>
<dbReference type="RefSeq" id="WP_341413221.1">
    <property type="nucleotide sequence ID" value="NZ_JBBUTH010000011.1"/>
</dbReference>
<sequence length="368" mass="41445">MYCRLLDDLETQARNATDRVAWARATCKISVHRARQGQAEEAKALILRVRDTFGVELHHEIASWVMLAEGVGHYFKIEVKPGWERLRRAYALAVALKTKSALPWCSAWMGLIALENAKYEEMSKFLVETFEQSDEQDHHARGRASLILADTIHMAGNYQLARPWYERARRHATAEGDQATISAMLFNVAICRAANILVDDAFGEVPPSDLLRANMEVGSFTTYDFAVGAISFEESTPLVRGQLLLVGKKFPAASRLLDCVQSDKLPKREFPLLQISRAWSYANQSRPEEAWRLTSIAIEALTAGDDQDNLAYVYGRAKQIAERLERPQDAGRFAELGREHLANHRAIQRATLSHALQTADRINSLLKK</sequence>
<evidence type="ECO:0000313" key="2">
    <source>
        <dbReference type="Proteomes" id="UP001365405"/>
    </source>
</evidence>
<protein>
    <recommendedName>
        <fullName evidence="3">Tetratricopeptide repeat protein</fullName>
    </recommendedName>
</protein>
<keyword evidence="2" id="KW-1185">Reference proteome</keyword>
<evidence type="ECO:0008006" key="3">
    <source>
        <dbReference type="Google" id="ProtNLM"/>
    </source>
</evidence>
<reference evidence="1 2" key="1">
    <citation type="submission" date="2024-04" db="EMBL/GenBank/DDBJ databases">
        <title>Novel species of the genus Ideonella isolated from streams.</title>
        <authorList>
            <person name="Lu H."/>
        </authorList>
    </citation>
    <scope>NUCLEOTIDE SEQUENCE [LARGE SCALE GENOMIC DNA]</scope>
    <source>
        <strain evidence="1 2">DXS22W</strain>
    </source>
</reference>
<name>A0ABU9CPC9_9BURK</name>